<accession>A0AAV7JRP4</accession>
<keyword evidence="2 11" id="KW-0723">Serine/threonine-protein kinase</keyword>
<proteinExistence type="inferred from homology"/>
<dbReference type="SUPFAM" id="SSF47212">
    <property type="entry name" value="FKBP12-rapamycin-binding domain of FKBP-rapamycin-associated protein (FRAP)"/>
    <property type="match status" value="1"/>
</dbReference>
<keyword evidence="4" id="KW-0677">Repeat</keyword>
<dbReference type="Pfam" id="PF23593">
    <property type="entry name" value="HEAT_ATR"/>
    <property type="match status" value="1"/>
</dbReference>
<dbReference type="InterPro" id="IPR036738">
    <property type="entry name" value="FRB_sf"/>
</dbReference>
<dbReference type="Gene3D" id="1.25.10.10">
    <property type="entry name" value="Leucine-rich Repeat Variant"/>
    <property type="match status" value="4"/>
</dbReference>
<dbReference type="Pfam" id="PF08771">
    <property type="entry name" value="FRB_dom"/>
    <property type="match status" value="1"/>
</dbReference>
<dbReference type="InterPro" id="IPR057564">
    <property type="entry name" value="HEAT_ATR"/>
</dbReference>
<dbReference type="InterPro" id="IPR003152">
    <property type="entry name" value="FATC_dom"/>
</dbReference>
<evidence type="ECO:0000256" key="9">
    <source>
        <dbReference type="ARBA" id="ARBA00048679"/>
    </source>
</evidence>
<dbReference type="CDD" id="cd05169">
    <property type="entry name" value="PIKKc_TOR"/>
    <property type="match status" value="1"/>
</dbReference>
<dbReference type="GO" id="GO:0031931">
    <property type="term" value="C:TORC1 complex"/>
    <property type="evidence" value="ECO:0007669"/>
    <property type="project" value="TreeGrafter"/>
</dbReference>
<feature type="domain" description="FAT" evidence="13">
    <location>
        <begin position="1369"/>
        <end position="1924"/>
    </location>
</feature>
<comment type="similarity">
    <text evidence="1 11">Belongs to the PI3/PI4-kinase family.</text>
</comment>
<comment type="caution">
    <text evidence="15">The sequence shown here is derived from an EMBL/GenBank/DDBJ whole genome shotgun (WGS) entry which is preliminary data.</text>
</comment>
<dbReference type="Gene3D" id="1.20.120.150">
    <property type="entry name" value="FKBP12-rapamycin binding domain"/>
    <property type="match status" value="1"/>
</dbReference>
<dbReference type="FunFam" id="1.10.1070.11:FF:000029">
    <property type="entry name" value="Serine/threonine-protein kinase TOR"/>
    <property type="match status" value="1"/>
</dbReference>
<evidence type="ECO:0000259" key="12">
    <source>
        <dbReference type="PROSITE" id="PS50290"/>
    </source>
</evidence>
<keyword evidence="5 11" id="KW-0547">Nucleotide-binding</keyword>
<evidence type="ECO:0000256" key="11">
    <source>
        <dbReference type="RuleBase" id="RU364109"/>
    </source>
</evidence>
<dbReference type="Gene3D" id="1.10.1070.11">
    <property type="entry name" value="Phosphatidylinositol 3-/4-kinase, catalytic domain"/>
    <property type="match status" value="1"/>
</dbReference>
<dbReference type="Pfam" id="PF02259">
    <property type="entry name" value="FAT"/>
    <property type="match status" value="1"/>
</dbReference>
<dbReference type="FunFam" id="3.30.1010.10:FF:000006">
    <property type="entry name" value="Serine/threonine-protein kinase TOR"/>
    <property type="match status" value="1"/>
</dbReference>
<dbReference type="PROSITE" id="PS00915">
    <property type="entry name" value="PI3_4_KINASE_1"/>
    <property type="match status" value="1"/>
</dbReference>
<evidence type="ECO:0000256" key="8">
    <source>
        <dbReference type="ARBA" id="ARBA00047899"/>
    </source>
</evidence>
<dbReference type="InterPro" id="IPR050517">
    <property type="entry name" value="DDR_Repair_Kinase"/>
</dbReference>
<dbReference type="GO" id="GO:0044877">
    <property type="term" value="F:protein-containing complex binding"/>
    <property type="evidence" value="ECO:0007669"/>
    <property type="project" value="InterPro"/>
</dbReference>
<dbReference type="Proteomes" id="UP001165289">
    <property type="component" value="Unassembled WGS sequence"/>
</dbReference>
<keyword evidence="3 11" id="KW-0808">Transferase</keyword>
<protein>
    <recommendedName>
        <fullName evidence="11">Serine/threonine-protein kinase TOR</fullName>
        <ecNumber evidence="11">2.7.11.1</ecNumber>
    </recommendedName>
</protein>
<dbReference type="PANTHER" id="PTHR11139">
    <property type="entry name" value="ATAXIA TELANGIECTASIA MUTATED ATM -RELATED"/>
    <property type="match status" value="1"/>
</dbReference>
<feature type="domain" description="PI3K/PI4K catalytic" evidence="12">
    <location>
        <begin position="2098"/>
        <end position="2412"/>
    </location>
</feature>
<dbReference type="FunFam" id="1.20.120.150:FF:000001">
    <property type="entry name" value="Serine/threonine-protein kinase TOR"/>
    <property type="match status" value="1"/>
</dbReference>
<dbReference type="InterPro" id="IPR024585">
    <property type="entry name" value="mTOR_dom"/>
</dbReference>
<organism evidence="15 16">
    <name type="scientific">Oopsacas minuta</name>
    <dbReference type="NCBI Taxonomy" id="111878"/>
    <lineage>
        <taxon>Eukaryota</taxon>
        <taxon>Metazoa</taxon>
        <taxon>Porifera</taxon>
        <taxon>Hexactinellida</taxon>
        <taxon>Hexasterophora</taxon>
        <taxon>Lyssacinosida</taxon>
        <taxon>Leucopsacidae</taxon>
        <taxon>Oopsacas</taxon>
    </lineage>
</organism>
<dbReference type="SMART" id="SM01346">
    <property type="entry name" value="DUF3385"/>
    <property type="match status" value="1"/>
</dbReference>
<evidence type="ECO:0000256" key="6">
    <source>
        <dbReference type="ARBA" id="ARBA00022777"/>
    </source>
</evidence>
<evidence type="ECO:0000256" key="1">
    <source>
        <dbReference type="ARBA" id="ARBA00011031"/>
    </source>
</evidence>
<keyword evidence="16" id="KW-1185">Reference proteome</keyword>
<comment type="catalytic activity">
    <reaction evidence="8 11">
        <text>L-threonyl-[protein] + ATP = O-phospho-L-threonyl-[protein] + ADP + H(+)</text>
        <dbReference type="Rhea" id="RHEA:46608"/>
        <dbReference type="Rhea" id="RHEA-COMP:11060"/>
        <dbReference type="Rhea" id="RHEA-COMP:11605"/>
        <dbReference type="ChEBI" id="CHEBI:15378"/>
        <dbReference type="ChEBI" id="CHEBI:30013"/>
        <dbReference type="ChEBI" id="CHEBI:30616"/>
        <dbReference type="ChEBI" id="CHEBI:61977"/>
        <dbReference type="ChEBI" id="CHEBI:456216"/>
        <dbReference type="EC" id="2.7.11.1"/>
    </reaction>
</comment>
<dbReference type="PROSITE" id="PS51190">
    <property type="entry name" value="FATC"/>
    <property type="match status" value="1"/>
</dbReference>
<dbReference type="SMART" id="SM01343">
    <property type="entry name" value="FATC"/>
    <property type="match status" value="1"/>
</dbReference>
<dbReference type="GO" id="GO:0005524">
    <property type="term" value="F:ATP binding"/>
    <property type="evidence" value="ECO:0007669"/>
    <property type="project" value="UniProtKB-KW"/>
</dbReference>
<dbReference type="GO" id="GO:0031932">
    <property type="term" value="C:TORC2 complex"/>
    <property type="evidence" value="ECO:0007669"/>
    <property type="project" value="TreeGrafter"/>
</dbReference>
<dbReference type="Pfam" id="PF02260">
    <property type="entry name" value="FATC"/>
    <property type="match status" value="1"/>
</dbReference>
<reference evidence="15 16" key="1">
    <citation type="journal article" date="2023" name="BMC Biol.">
        <title>The compact genome of the sponge Oopsacas minuta (Hexactinellida) is lacking key metazoan core genes.</title>
        <authorList>
            <person name="Santini S."/>
            <person name="Schenkelaars Q."/>
            <person name="Jourda C."/>
            <person name="Duchesne M."/>
            <person name="Belahbib H."/>
            <person name="Rocher C."/>
            <person name="Selva M."/>
            <person name="Riesgo A."/>
            <person name="Vervoort M."/>
            <person name="Leys S.P."/>
            <person name="Kodjabachian L."/>
            <person name="Le Bivic A."/>
            <person name="Borchiellini C."/>
            <person name="Claverie J.M."/>
            <person name="Renard E."/>
        </authorList>
    </citation>
    <scope>NUCLEOTIDE SEQUENCE [LARGE SCALE GENOMIC DNA]</scope>
    <source>
        <strain evidence="15">SPO-2</strain>
    </source>
</reference>
<evidence type="ECO:0000256" key="5">
    <source>
        <dbReference type="ARBA" id="ARBA00022741"/>
    </source>
</evidence>
<dbReference type="InterPro" id="IPR016024">
    <property type="entry name" value="ARM-type_fold"/>
</dbReference>
<evidence type="ECO:0000256" key="3">
    <source>
        <dbReference type="ARBA" id="ARBA00022679"/>
    </source>
</evidence>
<dbReference type="InterPro" id="IPR018936">
    <property type="entry name" value="PI3/4_kinase_CS"/>
</dbReference>
<dbReference type="EMBL" id="JAKMXF010000308">
    <property type="protein sequence ID" value="KAI6651085.1"/>
    <property type="molecule type" value="Genomic_DNA"/>
</dbReference>
<evidence type="ECO:0000256" key="4">
    <source>
        <dbReference type="ARBA" id="ARBA00022737"/>
    </source>
</evidence>
<dbReference type="InterPro" id="IPR009076">
    <property type="entry name" value="FRB_dom"/>
</dbReference>
<evidence type="ECO:0000313" key="16">
    <source>
        <dbReference type="Proteomes" id="UP001165289"/>
    </source>
</evidence>
<dbReference type="GO" id="GO:0005634">
    <property type="term" value="C:nucleus"/>
    <property type="evidence" value="ECO:0007669"/>
    <property type="project" value="TreeGrafter"/>
</dbReference>
<dbReference type="InterPro" id="IPR000403">
    <property type="entry name" value="PI3/4_kinase_cat_dom"/>
</dbReference>
<comment type="catalytic activity">
    <reaction evidence="9">
        <text>L-seryl-[protein] + ATP = O-phospho-L-seryl-[protein] + ADP + H(+)</text>
        <dbReference type="Rhea" id="RHEA:17989"/>
        <dbReference type="Rhea" id="RHEA-COMP:9863"/>
        <dbReference type="Rhea" id="RHEA-COMP:11604"/>
        <dbReference type="ChEBI" id="CHEBI:15378"/>
        <dbReference type="ChEBI" id="CHEBI:29999"/>
        <dbReference type="ChEBI" id="CHEBI:30616"/>
        <dbReference type="ChEBI" id="CHEBI:83421"/>
        <dbReference type="ChEBI" id="CHEBI:456216"/>
        <dbReference type="EC" id="2.7.11.1"/>
    </reaction>
</comment>
<dbReference type="EC" id="2.7.11.1" evidence="11"/>
<evidence type="ECO:0000256" key="7">
    <source>
        <dbReference type="ARBA" id="ARBA00022840"/>
    </source>
</evidence>
<dbReference type="SMART" id="SM01345">
    <property type="entry name" value="Rapamycin_bind"/>
    <property type="match status" value="1"/>
</dbReference>
<dbReference type="SUPFAM" id="SSF48371">
    <property type="entry name" value="ARM repeat"/>
    <property type="match status" value="1"/>
</dbReference>
<dbReference type="PROSITE" id="PS51189">
    <property type="entry name" value="FAT"/>
    <property type="match status" value="1"/>
</dbReference>
<dbReference type="PROSITE" id="PS50290">
    <property type="entry name" value="PI3_4_KINASE_3"/>
    <property type="match status" value="1"/>
</dbReference>
<feature type="repeat" description="ARM" evidence="10">
    <location>
        <begin position="1102"/>
        <end position="1132"/>
    </location>
</feature>
<dbReference type="GO" id="GO:0016242">
    <property type="term" value="P:negative regulation of macroautophagy"/>
    <property type="evidence" value="ECO:0007669"/>
    <property type="project" value="TreeGrafter"/>
</dbReference>
<keyword evidence="7 11" id="KW-0067">ATP-binding</keyword>
<name>A0AAV7JRP4_9METZ</name>
<dbReference type="Pfam" id="PF00454">
    <property type="entry name" value="PI3_PI4_kinase"/>
    <property type="match status" value="1"/>
</dbReference>
<evidence type="ECO:0000259" key="13">
    <source>
        <dbReference type="PROSITE" id="PS51189"/>
    </source>
</evidence>
<dbReference type="InterPro" id="IPR026683">
    <property type="entry name" value="TOR_cat"/>
</dbReference>
<dbReference type="InterPro" id="IPR036940">
    <property type="entry name" value="PI3/4_kinase_cat_sf"/>
</dbReference>
<dbReference type="SMART" id="SM00146">
    <property type="entry name" value="PI3Kc"/>
    <property type="match status" value="1"/>
</dbReference>
<dbReference type="GO" id="GO:0005737">
    <property type="term" value="C:cytoplasm"/>
    <property type="evidence" value="ECO:0007669"/>
    <property type="project" value="TreeGrafter"/>
</dbReference>
<dbReference type="GO" id="GO:0038202">
    <property type="term" value="P:TORC1 signaling"/>
    <property type="evidence" value="ECO:0007669"/>
    <property type="project" value="TreeGrafter"/>
</dbReference>
<dbReference type="InterPro" id="IPR014009">
    <property type="entry name" value="PIK_FAT"/>
</dbReference>
<dbReference type="InterPro" id="IPR003151">
    <property type="entry name" value="PIK-rel_kinase_FAT"/>
</dbReference>
<dbReference type="Gene3D" id="3.30.1010.10">
    <property type="entry name" value="Phosphatidylinositol 3-kinase Catalytic Subunit, Chain A, domain 4"/>
    <property type="match status" value="1"/>
</dbReference>
<dbReference type="PROSITE" id="PS50176">
    <property type="entry name" value="ARM_REPEAT"/>
    <property type="match status" value="1"/>
</dbReference>
<dbReference type="InterPro" id="IPR011989">
    <property type="entry name" value="ARM-like"/>
</dbReference>
<keyword evidence="6 11" id="KW-0418">Kinase</keyword>
<evidence type="ECO:0000256" key="2">
    <source>
        <dbReference type="ARBA" id="ARBA00022527"/>
    </source>
</evidence>
<dbReference type="Pfam" id="PF11865">
    <property type="entry name" value="mTOR_dom"/>
    <property type="match status" value="1"/>
</dbReference>
<dbReference type="SUPFAM" id="SSF56112">
    <property type="entry name" value="Protein kinase-like (PK-like)"/>
    <property type="match status" value="1"/>
</dbReference>
<evidence type="ECO:0000259" key="14">
    <source>
        <dbReference type="PROSITE" id="PS51190"/>
    </source>
</evidence>
<dbReference type="GO" id="GO:0004674">
    <property type="term" value="F:protein serine/threonine kinase activity"/>
    <property type="evidence" value="ECO:0007669"/>
    <property type="project" value="UniProtKB-KW"/>
</dbReference>
<dbReference type="PANTHER" id="PTHR11139:SF9">
    <property type="entry name" value="SERINE_THREONINE-PROTEIN KINASE MTOR"/>
    <property type="match status" value="1"/>
</dbReference>
<evidence type="ECO:0000313" key="15">
    <source>
        <dbReference type="EMBL" id="KAI6651085.1"/>
    </source>
</evidence>
<sequence>MNNKLHDAYSGKYGKFTLCSFAIEIMEADSCSILQPYLKNLASDVEQTQKMAARCLLNYVTNRYLEFTQDDVFSLLRELGNLLASQNSHEKRGGVYAAVVLLRLDVSPSQKSLINARIRNSFLGLLVQGDGMPLLVSRAIGYISRNEVRGASTVGCQFWSTAIDWLGTKGQIDIKRVASLLIIKELAINAQSYYHYKIDDFYDLAFSCISDNKPYMREGAIASLKACLALSATREIDSNSPPWRNLYKSAENHLENVSQKDKILRDDHTHCFLLLVHELLRISSLPTLPESFTPFYSIENVSDEFLGDEYLCPPTHGYRLILETLQLDSKTCRQRAHPYSEKCKTFIGKHYHKICSVVINNLSSKSPQLSSAIINILPWLALFDPQTFLLNYIHQATDYLISLTNDKDRASEAFHDLGLLILALKQDIIKLPKTFLQSTVDAVWGKLPRDTLKRSREVDPAVYKCMSYLLRSGFTGLETYKKSLIEQLENMNIRLSEGLILVLQEITDTDAKLKKIIQQHLLHQIFSVLLHKPIHHPGLQRGSSFLDLQSFPPLLANSEEIILSLKTLSEFEFEDLIGISFHLKLVAHTFLDHCDRSVRTQTIITCCNLLKQTIPSPTIAASTIVQQPNQQAATQNVSAILNLILKVGVTDQDYSVRLCVFCSLTSKFDGHLAQAENLQKLFAAFQDEYFEIRLEVLEIFGRLNVYNPAYLLPSLRKTLVQLLDDLRFTNTDQLQEQSAQLLACLITHTPILVKPYFEPILDTLIPKLQDPNTSVGVIMSVLLAIAMQAKVSQSEMRNYSTRIIPILRDNIQDSANSSTDKSLMMLWTLGELLEHTRYVLEPSFQRPQMMDILYSFLKVELLPTVRLQSIRVLGLLGALDPHKYLAYHHKLKQEVQNQNSTGNITSENLDIPQNVLGNFTSEVWVSTSSEQLEDFYPQVAIRCLLRILNDTSLAAFHLEAAMSLPLILEYLDDKAPQFVKLILPTILPVIEINADTKLKTTLFSQLKRIVAIAGPQAKDFMPKIFEIIHKSWDTGVKRTALIELIKQLITTLGSEFRNYIPQLVQPMLGVLLEDNSHGKQDTIELLRALQICGANIDDYLHMLLPPVIKLLEGPDSSLTVIREALLAIKSLSSCIDFNDFVSPVVHTLSRTIENSEEVKIDAFQVLIAIIPQLGRSYEIFIPMVNTVLEKHGLYNTDYKYLIFQLTENKQACSINIPTEVTFLQHALTVNEHVSDSYLHSKSTPGVKGSYMNILSLSKAWDTKDNLNVEAWNEWLRRLSMQLVQETPDKALRALHQICTCYNILARELFNATFISCWSNLPQFHRDELITNLEKALKVSKSPEIIQVILNLLEFTEHLEIISLPLDSKVLCESAFHSRAYAKALRYKEKEFEPNKSTKDLLENLIDLNNKLQVPEASLGVLEHSREMYGVLEDAKWYESLQCWDKALEIYRNHQYSGLESMQDTIGKLRCLEALGEWEELYDCSLDTWNKANKLEKVTISQIACSAAWGLNKWEKFNEFIDRIPAHSQNGAYFRAVYSIHSEDYCVARNYIKEARVLMDPELSVLVGESYTRAYNAMVFIQNLSELEEVIDVKSEPSANKYKDLINTWWERLQGCHYNVEDWQKILLVRSLIVKPTQDTRSWIKYSSLCRKSGRFTRARETLKFLGADQPESDWVDPYVDYAYIKFRWHTVLSNESYQKRTQILDHMLTFTKKILSMKENSLLEPSSSLPKLLSKCFLRLGIWNWELYKTLNDPQIVKNILTYLKSATEYNSNSYKAWHAWAIYNFELANQKDQTQTNFIDLPSTHKRYGARTTDINVTHIDFVKNSIEGFLKSISLSANSLQDSLRLLTLWFQYAGHDDIFETLDQGIRTVSIDTWLHVIPQLIARIDSRFHNVKKLVHNLLCDVGKQHPQALVYPITVASKSVVKTRSDAAKAILNVISETRHELTIQALLVSEELIRVAILWHELWHEGLEEASRLYFADKNVQGMLNTLEPLHSILELGPQTLNEMSFSQAYGRDLSDAQDWCKKYQSTQCIKDLTQAWELYFHVFKRISKQLPLLVSLELKSVSHKLNDQRDMVLPVPGTYEPGQPMIYIQEFSPTLQVIPSKQRPRKLSLRGSNGQEFQFLLKGHEDLRQDARVMQLFGLVNTLLINNSETFKKELFIQRYSVIPLSPNSGLIGWVPNCDTMHALIRDFREKKNIVLNIEHRLMLKYSPDYDCLPLIQKVEVFQRALEERNGHDLANILWLKSPSSEVWFARRTNYTRSLSVMSMVGYILGLGDRHPSNLMLDRVSGRVLHIDFGDCFEVAMIREKFPEKIPFRLTRMLVLAMEITGIDGTFKHTCINVMNVLRNNRDSVMAVLEAFVYDPLLSWRLVDSNPHKTEVKQNIRPQAETSNLLVDDITLLHKRPTNLITQPSIIEENEDFPQMEVNEKALSIISRIKDKLTGCDFSCKSGLSIEDQVQLLIYQATSHENLCQCYIGWCPFW</sequence>
<dbReference type="InterPro" id="IPR000225">
    <property type="entry name" value="Armadillo"/>
</dbReference>
<feature type="domain" description="FATC" evidence="14">
    <location>
        <begin position="2453"/>
        <end position="2485"/>
    </location>
</feature>
<dbReference type="InterPro" id="IPR011009">
    <property type="entry name" value="Kinase-like_dom_sf"/>
</dbReference>
<gene>
    <name evidence="15" type="ORF">LOD99_5662</name>
</gene>
<evidence type="ECO:0000256" key="10">
    <source>
        <dbReference type="PROSITE-ProRule" id="PRU00259"/>
    </source>
</evidence>